<evidence type="ECO:0000313" key="2">
    <source>
        <dbReference type="Proteomes" id="UP000582837"/>
    </source>
</evidence>
<name>A0A841H0A7_9BACT</name>
<proteinExistence type="predicted"/>
<gene>
    <name evidence="1" type="ORF">HNQ61_003008</name>
</gene>
<dbReference type="EMBL" id="JACHIA010000008">
    <property type="protein sequence ID" value="MBB6071384.1"/>
    <property type="molecule type" value="Genomic_DNA"/>
</dbReference>
<evidence type="ECO:0000313" key="1">
    <source>
        <dbReference type="EMBL" id="MBB6071384.1"/>
    </source>
</evidence>
<accession>A0A841H0A7</accession>
<reference evidence="1 2" key="1">
    <citation type="submission" date="2020-08" db="EMBL/GenBank/DDBJ databases">
        <title>Genomic Encyclopedia of Type Strains, Phase IV (KMG-IV): sequencing the most valuable type-strain genomes for metagenomic binning, comparative biology and taxonomic classification.</title>
        <authorList>
            <person name="Goeker M."/>
        </authorList>
    </citation>
    <scope>NUCLEOTIDE SEQUENCE [LARGE SCALE GENOMIC DNA]</scope>
    <source>
        <strain evidence="1 2">DSM 29007</strain>
    </source>
</reference>
<dbReference type="AlphaFoldDB" id="A0A841H0A7"/>
<keyword evidence="2" id="KW-1185">Reference proteome</keyword>
<sequence length="228" mass="26023">MDEPEIKTLDLRHATDEELIAFVFDHPVDPQGSEWYWSEAWAGTDVVTDPAHVVAFLTRLFRAPEPLLDRFSTAQIDRGIWMMFGAYGNEHFRDPLWDPSIPWAERAACIAALPAFYERLLIPSVRRTEERLEGWFMLPDFLAFPYEGESYSREDEDQRRVQDALFAAFLRMLYSGDASAGHAALHGIFHLRHPDGPEVVRGWLDAHPAVPAEVRAYAENALARGEVL</sequence>
<dbReference type="RefSeq" id="WP_170036773.1">
    <property type="nucleotide sequence ID" value="NZ_JABDTL010000002.1"/>
</dbReference>
<comment type="caution">
    <text evidence="1">The sequence shown here is derived from an EMBL/GenBank/DDBJ whole genome shotgun (WGS) entry which is preliminary data.</text>
</comment>
<dbReference type="Proteomes" id="UP000582837">
    <property type="component" value="Unassembled WGS sequence"/>
</dbReference>
<organism evidence="1 2">
    <name type="scientific">Longimicrobium terrae</name>
    <dbReference type="NCBI Taxonomy" id="1639882"/>
    <lineage>
        <taxon>Bacteria</taxon>
        <taxon>Pseudomonadati</taxon>
        <taxon>Gemmatimonadota</taxon>
        <taxon>Longimicrobiia</taxon>
        <taxon>Longimicrobiales</taxon>
        <taxon>Longimicrobiaceae</taxon>
        <taxon>Longimicrobium</taxon>
    </lineage>
</organism>
<protein>
    <submittedName>
        <fullName evidence="1">Uncharacterized protein</fullName>
    </submittedName>
</protein>